<keyword evidence="2" id="KW-1185">Reference proteome</keyword>
<protein>
    <submittedName>
        <fullName evidence="1">Uncharacterized protein</fullName>
    </submittedName>
</protein>
<sequence length="69" mass="7355">MLQNGEFEPVVSPVCLHDSQNDLTLSCGCTCAVELQPVHGAVHMPACRDNGLEAMCPAGGDERCRELAK</sequence>
<comment type="caution">
    <text evidence="1">The sequence shown here is derived from an EMBL/GenBank/DDBJ whole genome shotgun (WGS) entry which is preliminary data.</text>
</comment>
<organism evidence="1 2">
    <name type="scientific">Protopolystoma xenopodis</name>
    <dbReference type="NCBI Taxonomy" id="117903"/>
    <lineage>
        <taxon>Eukaryota</taxon>
        <taxon>Metazoa</taxon>
        <taxon>Spiralia</taxon>
        <taxon>Lophotrochozoa</taxon>
        <taxon>Platyhelminthes</taxon>
        <taxon>Monogenea</taxon>
        <taxon>Polyopisthocotylea</taxon>
        <taxon>Polystomatidea</taxon>
        <taxon>Polystomatidae</taxon>
        <taxon>Protopolystoma</taxon>
    </lineage>
</organism>
<reference evidence="1" key="1">
    <citation type="submission" date="2018-11" db="EMBL/GenBank/DDBJ databases">
        <authorList>
            <consortium name="Pathogen Informatics"/>
        </authorList>
    </citation>
    <scope>NUCLEOTIDE SEQUENCE</scope>
</reference>
<dbReference type="EMBL" id="CAAALY010010081">
    <property type="protein sequence ID" value="VEL10842.1"/>
    <property type="molecule type" value="Genomic_DNA"/>
</dbReference>
<dbReference type="Proteomes" id="UP000784294">
    <property type="component" value="Unassembled WGS sequence"/>
</dbReference>
<accession>A0A3S5CCZ0</accession>
<name>A0A3S5CCZ0_9PLAT</name>
<evidence type="ECO:0000313" key="2">
    <source>
        <dbReference type="Proteomes" id="UP000784294"/>
    </source>
</evidence>
<proteinExistence type="predicted"/>
<evidence type="ECO:0000313" key="1">
    <source>
        <dbReference type="EMBL" id="VEL10842.1"/>
    </source>
</evidence>
<gene>
    <name evidence="1" type="ORF">PXEA_LOCUS4282</name>
</gene>
<dbReference type="AlphaFoldDB" id="A0A3S5CCZ0"/>